<dbReference type="Proteomes" id="UP001359485">
    <property type="component" value="Unassembled WGS sequence"/>
</dbReference>
<evidence type="ECO:0000256" key="1">
    <source>
        <dbReference type="ARBA" id="ARBA00004141"/>
    </source>
</evidence>
<feature type="transmembrane region" description="Helical" evidence="10">
    <location>
        <begin position="193"/>
        <end position="215"/>
    </location>
</feature>
<comment type="similarity">
    <text evidence="10">Belongs to the ELO family.</text>
</comment>
<feature type="transmembrane region" description="Helical" evidence="10">
    <location>
        <begin position="169"/>
        <end position="187"/>
    </location>
</feature>
<dbReference type="GO" id="GO:0042761">
    <property type="term" value="P:very long-chain fatty acid biosynthetic process"/>
    <property type="evidence" value="ECO:0007669"/>
    <property type="project" value="TreeGrafter"/>
</dbReference>
<name>A0AAN8PYW0_POLSC</name>
<gene>
    <name evidence="12" type="ORF">RUM43_008349</name>
    <name evidence="11" type="ORF">RUM44_000061</name>
</gene>
<keyword evidence="9 10" id="KW-0275">Fatty acid biosynthesis</keyword>
<evidence type="ECO:0000256" key="2">
    <source>
        <dbReference type="ARBA" id="ARBA00022516"/>
    </source>
</evidence>
<feature type="transmembrane region" description="Helical" evidence="10">
    <location>
        <begin position="257"/>
        <end position="277"/>
    </location>
</feature>
<evidence type="ECO:0000256" key="6">
    <source>
        <dbReference type="ARBA" id="ARBA00022989"/>
    </source>
</evidence>
<comment type="subcellular location">
    <subcellularLocation>
        <location evidence="1">Membrane</location>
        <topology evidence="1">Multi-pass membrane protein</topology>
    </subcellularLocation>
</comment>
<evidence type="ECO:0000256" key="5">
    <source>
        <dbReference type="ARBA" id="ARBA00022832"/>
    </source>
</evidence>
<evidence type="ECO:0000313" key="14">
    <source>
        <dbReference type="Proteomes" id="UP001372834"/>
    </source>
</evidence>
<keyword evidence="2 10" id="KW-0444">Lipid biosynthesis</keyword>
<dbReference type="Pfam" id="PF01151">
    <property type="entry name" value="ELO"/>
    <property type="match status" value="1"/>
</dbReference>
<dbReference type="PANTHER" id="PTHR11157">
    <property type="entry name" value="FATTY ACID ACYL TRANSFERASE-RELATED"/>
    <property type="match status" value="1"/>
</dbReference>
<feature type="transmembrane region" description="Helical" evidence="10">
    <location>
        <begin position="89"/>
        <end position="114"/>
    </location>
</feature>
<dbReference type="GO" id="GO:0034625">
    <property type="term" value="P:fatty acid elongation, monounsaturated fatty acid"/>
    <property type="evidence" value="ECO:0007669"/>
    <property type="project" value="TreeGrafter"/>
</dbReference>
<dbReference type="EC" id="2.3.1.199" evidence="10"/>
<keyword evidence="7 10" id="KW-0443">Lipid metabolism</keyword>
<comment type="catalytic activity">
    <reaction evidence="10">
        <text>a very-long-chain acyl-CoA + malonyl-CoA + H(+) = a very-long-chain 3-oxoacyl-CoA + CO2 + CoA</text>
        <dbReference type="Rhea" id="RHEA:32727"/>
        <dbReference type="ChEBI" id="CHEBI:15378"/>
        <dbReference type="ChEBI" id="CHEBI:16526"/>
        <dbReference type="ChEBI" id="CHEBI:57287"/>
        <dbReference type="ChEBI" id="CHEBI:57384"/>
        <dbReference type="ChEBI" id="CHEBI:90725"/>
        <dbReference type="ChEBI" id="CHEBI:90736"/>
        <dbReference type="EC" id="2.3.1.199"/>
    </reaction>
</comment>
<evidence type="ECO:0000256" key="8">
    <source>
        <dbReference type="ARBA" id="ARBA00023136"/>
    </source>
</evidence>
<reference evidence="12 14" key="1">
    <citation type="submission" date="2023-10" db="EMBL/GenBank/DDBJ databases">
        <title>Genomes of two closely related lineages of the louse Polyplax serrata with different host specificities.</title>
        <authorList>
            <person name="Martinu J."/>
            <person name="Tarabai H."/>
            <person name="Stefka J."/>
            <person name="Hypsa V."/>
        </authorList>
    </citation>
    <scope>NUCLEOTIDE SEQUENCE [LARGE SCALE GENOMIC DNA]</scope>
    <source>
        <strain evidence="11">98ZLc_SE</strain>
        <strain evidence="12">HR10_N</strain>
    </source>
</reference>
<keyword evidence="4 10" id="KW-0812">Transmembrane</keyword>
<evidence type="ECO:0000256" key="3">
    <source>
        <dbReference type="ARBA" id="ARBA00022679"/>
    </source>
</evidence>
<accession>A0AAN8PYW0</accession>
<evidence type="ECO:0000313" key="12">
    <source>
        <dbReference type="EMBL" id="KAK6640072.1"/>
    </source>
</evidence>
<keyword evidence="6 10" id="KW-1133">Transmembrane helix</keyword>
<dbReference type="EMBL" id="JAWJWE010000003">
    <property type="protein sequence ID" value="KAK6640072.1"/>
    <property type="molecule type" value="Genomic_DNA"/>
</dbReference>
<dbReference type="GO" id="GO:0005789">
    <property type="term" value="C:endoplasmic reticulum membrane"/>
    <property type="evidence" value="ECO:0007669"/>
    <property type="project" value="TreeGrafter"/>
</dbReference>
<proteinExistence type="inferred from homology"/>
<keyword evidence="3 10" id="KW-0808">Transferase</keyword>
<evidence type="ECO:0000256" key="7">
    <source>
        <dbReference type="ARBA" id="ARBA00023098"/>
    </source>
</evidence>
<evidence type="ECO:0000256" key="9">
    <source>
        <dbReference type="ARBA" id="ARBA00023160"/>
    </source>
</evidence>
<feature type="transmembrane region" description="Helical" evidence="10">
    <location>
        <begin position="56"/>
        <end position="77"/>
    </location>
</feature>
<dbReference type="EMBL" id="JAWJWF010000003">
    <property type="protein sequence ID" value="KAK6634814.1"/>
    <property type="molecule type" value="Genomic_DNA"/>
</dbReference>
<dbReference type="InterPro" id="IPR002076">
    <property type="entry name" value="ELO_fam"/>
</dbReference>
<feature type="transmembrane region" description="Helical" evidence="10">
    <location>
        <begin position="227"/>
        <end position="245"/>
    </location>
</feature>
<protein>
    <recommendedName>
        <fullName evidence="10">Elongation of very long chain fatty acids protein</fullName>
        <ecNumber evidence="10">2.3.1.199</ecNumber>
    </recommendedName>
    <alternativeName>
        <fullName evidence="10">Very-long-chain 3-oxoacyl-CoA synthase</fullName>
    </alternativeName>
</protein>
<keyword evidence="13" id="KW-1185">Reference proteome</keyword>
<dbReference type="GO" id="GO:0019367">
    <property type="term" value="P:fatty acid elongation, saturated fatty acid"/>
    <property type="evidence" value="ECO:0007669"/>
    <property type="project" value="TreeGrafter"/>
</dbReference>
<sequence length="285" mass="33088">MSNITETYYPSTDGLVQPAKWSGISGVGNLINEYNDFMNRTIDHRTKDWFLVDNPLPLIIILTSYLIFCTKLGPHLMKNRKPLKLKNVLLMYNVIQVVVSGIIFHEGLMGGWLFEYNFKCQPVDYSDNPTARRMASAVWYYYMCKLIELSDTVFFVLRKKDNQVSFLHLYHHTIMPIASWIGVKWLPGGHGTLLGVINSFIHIIMYGYYLLAALGPQYQKYLWWKKYLTALQIIQFIIIIGHAAQLFVYECNYPKTMIALLGINTAFIMALFTIFYINSYIKKTK</sequence>
<comment type="caution">
    <text evidence="12">The sequence shown here is derived from an EMBL/GenBank/DDBJ whole genome shotgun (WGS) entry which is preliminary data.</text>
</comment>
<keyword evidence="5 10" id="KW-0276">Fatty acid metabolism</keyword>
<dbReference type="Proteomes" id="UP001372834">
    <property type="component" value="Unassembled WGS sequence"/>
</dbReference>
<feature type="transmembrane region" description="Helical" evidence="10">
    <location>
        <begin position="139"/>
        <end position="157"/>
    </location>
</feature>
<evidence type="ECO:0000313" key="13">
    <source>
        <dbReference type="Proteomes" id="UP001359485"/>
    </source>
</evidence>
<evidence type="ECO:0000256" key="10">
    <source>
        <dbReference type="RuleBase" id="RU361115"/>
    </source>
</evidence>
<dbReference type="GO" id="GO:0009922">
    <property type="term" value="F:fatty acid elongase activity"/>
    <property type="evidence" value="ECO:0007669"/>
    <property type="project" value="UniProtKB-EC"/>
</dbReference>
<dbReference type="AlphaFoldDB" id="A0AAN8PYW0"/>
<organism evidence="12 14">
    <name type="scientific">Polyplax serrata</name>
    <name type="common">Common mouse louse</name>
    <dbReference type="NCBI Taxonomy" id="468196"/>
    <lineage>
        <taxon>Eukaryota</taxon>
        <taxon>Metazoa</taxon>
        <taxon>Ecdysozoa</taxon>
        <taxon>Arthropoda</taxon>
        <taxon>Hexapoda</taxon>
        <taxon>Insecta</taxon>
        <taxon>Pterygota</taxon>
        <taxon>Neoptera</taxon>
        <taxon>Paraneoptera</taxon>
        <taxon>Psocodea</taxon>
        <taxon>Troctomorpha</taxon>
        <taxon>Phthiraptera</taxon>
        <taxon>Anoplura</taxon>
        <taxon>Polyplacidae</taxon>
        <taxon>Polyplax</taxon>
    </lineage>
</organism>
<dbReference type="GO" id="GO:0034626">
    <property type="term" value="P:fatty acid elongation, polyunsaturated fatty acid"/>
    <property type="evidence" value="ECO:0007669"/>
    <property type="project" value="TreeGrafter"/>
</dbReference>
<dbReference type="GO" id="GO:0030148">
    <property type="term" value="P:sphingolipid biosynthetic process"/>
    <property type="evidence" value="ECO:0007669"/>
    <property type="project" value="TreeGrafter"/>
</dbReference>
<evidence type="ECO:0000313" key="11">
    <source>
        <dbReference type="EMBL" id="KAK6634814.1"/>
    </source>
</evidence>
<dbReference type="PANTHER" id="PTHR11157:SF28">
    <property type="entry name" value="ELONGATION OF VERY LONG CHAIN FATTY ACIDS PROTEIN"/>
    <property type="match status" value="1"/>
</dbReference>
<evidence type="ECO:0000256" key="4">
    <source>
        <dbReference type="ARBA" id="ARBA00022692"/>
    </source>
</evidence>
<keyword evidence="8 10" id="KW-0472">Membrane</keyword>